<dbReference type="PANTHER" id="PTHR46115">
    <property type="entry name" value="THIOREDOXIN-LIKE PROTEIN 1"/>
    <property type="match status" value="1"/>
</dbReference>
<dbReference type="CDD" id="cd02947">
    <property type="entry name" value="TRX_family"/>
    <property type="match status" value="1"/>
</dbReference>
<organism evidence="6 7">
    <name type="scientific">Huso huso</name>
    <name type="common">Beluga</name>
    <name type="synonym">Acipenser huso</name>
    <dbReference type="NCBI Taxonomy" id="61971"/>
    <lineage>
        <taxon>Eukaryota</taxon>
        <taxon>Metazoa</taxon>
        <taxon>Chordata</taxon>
        <taxon>Craniata</taxon>
        <taxon>Vertebrata</taxon>
        <taxon>Euteleostomi</taxon>
        <taxon>Actinopterygii</taxon>
        <taxon>Chondrostei</taxon>
        <taxon>Acipenseriformes</taxon>
        <taxon>Acipenseridae</taxon>
        <taxon>Huso</taxon>
    </lineage>
</organism>
<keyword evidence="7" id="KW-1185">Reference proteome</keyword>
<name>A0ABR1A836_HUSHU</name>
<dbReference type="PRINTS" id="PR00421">
    <property type="entry name" value="THIOREDOXIN"/>
</dbReference>
<dbReference type="PROSITE" id="PS00194">
    <property type="entry name" value="THIOREDOXIN_1"/>
    <property type="match status" value="1"/>
</dbReference>
<dbReference type="Proteomes" id="UP001369086">
    <property type="component" value="Unassembled WGS sequence"/>
</dbReference>
<keyword evidence="1" id="KW-0702">S-nitrosylation</keyword>
<protein>
    <recommendedName>
        <fullName evidence="4">Thioredoxin</fullName>
    </recommendedName>
</protein>
<dbReference type="InterPro" id="IPR013766">
    <property type="entry name" value="Thioredoxin_domain"/>
</dbReference>
<dbReference type="Pfam" id="PF00085">
    <property type="entry name" value="Thioredoxin"/>
    <property type="match status" value="1"/>
</dbReference>
<evidence type="ECO:0000313" key="7">
    <source>
        <dbReference type="Proteomes" id="UP001369086"/>
    </source>
</evidence>
<evidence type="ECO:0000259" key="5">
    <source>
        <dbReference type="PROSITE" id="PS51352"/>
    </source>
</evidence>
<keyword evidence="3" id="KW-0676">Redox-active center</keyword>
<accession>A0ABR1A836</accession>
<reference evidence="6 7" key="1">
    <citation type="submission" date="2021-05" db="EMBL/GenBank/DDBJ databases">
        <authorList>
            <person name="Zahm M."/>
            <person name="Klopp C."/>
            <person name="Cabau C."/>
            <person name="Kuhl H."/>
            <person name="Suciu R."/>
            <person name="Ciorpac M."/>
            <person name="Holostenco D."/>
            <person name="Gessner J."/>
            <person name="Wuertz S."/>
            <person name="Hohne C."/>
            <person name="Stock M."/>
            <person name="Gislard M."/>
            <person name="Lluch J."/>
            <person name="Milhes M."/>
            <person name="Lampietro C."/>
            <person name="Lopez Roques C."/>
            <person name="Donnadieu C."/>
            <person name="Du K."/>
            <person name="Schartl M."/>
            <person name="Guiguen Y."/>
        </authorList>
    </citation>
    <scope>NUCLEOTIDE SEQUENCE [LARGE SCALE GENOMIC DNA]</scope>
    <source>
        <strain evidence="6">Hh-F2</strain>
        <tissue evidence="6">Blood</tissue>
    </source>
</reference>
<dbReference type="EMBL" id="JAHFZB010000002">
    <property type="protein sequence ID" value="KAK6493253.1"/>
    <property type="molecule type" value="Genomic_DNA"/>
</dbReference>
<dbReference type="InterPro" id="IPR017937">
    <property type="entry name" value="Thioredoxin_CS"/>
</dbReference>
<dbReference type="PROSITE" id="PS51352">
    <property type="entry name" value="THIOREDOXIN_2"/>
    <property type="match status" value="1"/>
</dbReference>
<dbReference type="NCBIfam" id="TIGR01068">
    <property type="entry name" value="thioredoxin"/>
    <property type="match status" value="1"/>
</dbReference>
<evidence type="ECO:0000313" key="6">
    <source>
        <dbReference type="EMBL" id="KAK6493253.1"/>
    </source>
</evidence>
<evidence type="ECO:0000256" key="1">
    <source>
        <dbReference type="ARBA" id="ARBA00022799"/>
    </source>
</evidence>
<proteinExistence type="inferred from homology"/>
<comment type="similarity">
    <text evidence="4">Belongs to the thioredoxin family.</text>
</comment>
<evidence type="ECO:0000256" key="4">
    <source>
        <dbReference type="PIRNR" id="PIRNR000077"/>
    </source>
</evidence>
<dbReference type="InterPro" id="IPR005746">
    <property type="entry name" value="Thioredoxin"/>
</dbReference>
<evidence type="ECO:0000256" key="3">
    <source>
        <dbReference type="ARBA" id="ARBA00023284"/>
    </source>
</evidence>
<keyword evidence="2" id="KW-1015">Disulfide bond</keyword>
<dbReference type="SUPFAM" id="SSF52833">
    <property type="entry name" value="Thioredoxin-like"/>
    <property type="match status" value="1"/>
</dbReference>
<evidence type="ECO:0000256" key="2">
    <source>
        <dbReference type="ARBA" id="ARBA00023157"/>
    </source>
</evidence>
<sequence>MVRFIENKGEFEEALKDAGSKLVIVDFTATWCGPCKMISPIFELLAEEHKDVVFLKVDVDEAQDVAEMCNVSSMPTFQFFKNGQKVEEFSGANKEKLKETLLKHK</sequence>
<dbReference type="InterPro" id="IPR036249">
    <property type="entry name" value="Thioredoxin-like_sf"/>
</dbReference>
<feature type="domain" description="Thioredoxin" evidence="5">
    <location>
        <begin position="1"/>
        <end position="105"/>
    </location>
</feature>
<comment type="caution">
    <text evidence="6">The sequence shown here is derived from an EMBL/GenBank/DDBJ whole genome shotgun (WGS) entry which is preliminary data.</text>
</comment>
<dbReference type="Gene3D" id="3.40.30.10">
    <property type="entry name" value="Glutaredoxin"/>
    <property type="match status" value="1"/>
</dbReference>
<dbReference type="PIRSF" id="PIRSF000077">
    <property type="entry name" value="Thioredoxin"/>
    <property type="match status" value="1"/>
</dbReference>
<gene>
    <name evidence="6" type="ORF">HHUSO_G2797</name>
</gene>